<dbReference type="Pfam" id="PF00482">
    <property type="entry name" value="T2SSF"/>
    <property type="match status" value="1"/>
</dbReference>
<evidence type="ECO:0000256" key="1">
    <source>
        <dbReference type="ARBA" id="ARBA00004651"/>
    </source>
</evidence>
<evidence type="ECO:0000256" key="4">
    <source>
        <dbReference type="ARBA" id="ARBA00022989"/>
    </source>
</evidence>
<feature type="transmembrane region" description="Helical" evidence="6">
    <location>
        <begin position="174"/>
        <end position="197"/>
    </location>
</feature>
<evidence type="ECO:0000259" key="7">
    <source>
        <dbReference type="Pfam" id="PF00482"/>
    </source>
</evidence>
<proteinExistence type="predicted"/>
<feature type="domain" description="Type II secretion system protein GspF" evidence="7">
    <location>
        <begin position="68"/>
        <end position="162"/>
    </location>
</feature>
<dbReference type="EMBL" id="FOPW01000007">
    <property type="protein sequence ID" value="SFH54308.1"/>
    <property type="molecule type" value="Genomic_DNA"/>
</dbReference>
<keyword evidence="4 6" id="KW-1133">Transmembrane helix</keyword>
<dbReference type="InterPro" id="IPR018076">
    <property type="entry name" value="T2SS_GspF_dom"/>
</dbReference>
<feature type="transmembrane region" description="Helical" evidence="6">
    <location>
        <begin position="300"/>
        <end position="322"/>
    </location>
</feature>
<keyword evidence="9" id="KW-1185">Reference proteome</keyword>
<evidence type="ECO:0000256" key="2">
    <source>
        <dbReference type="ARBA" id="ARBA00022475"/>
    </source>
</evidence>
<dbReference type="RefSeq" id="WP_241994618.1">
    <property type="nucleotide sequence ID" value="NZ_BKAC01000006.1"/>
</dbReference>
<gene>
    <name evidence="8" type="ORF">SAMN05216274_107172</name>
</gene>
<sequence>MRHGESVPPIEEVAAVTQRLAVLLSAGVSPVSAWGYLLPTSDGLPAATSRTVRRAGSPAAGGAEIATTGILRAAARAAARGDSVADAIAGQACGETESAWRGLAAAWQVATQAGAPLAGCLRELAASLRDLAQVQRDLEVALATPRATARLVMVLPVIGILFGSLMGFDSVHTLFATVPGLLCLAGGGVLMAAAAGWSRALVHRAAPTELTPGLRLELMAIAMSGGGSIDRSRAFVHAAAERYAIGSGTESGDDPIERVLDLSTRAGVPAAELLRSEAEQVRRDARSAGQRRAGTLSVTLMLPLGLCVLPAFMLVGVVPLLISVLSSTLATF</sequence>
<evidence type="ECO:0000256" key="5">
    <source>
        <dbReference type="ARBA" id="ARBA00023136"/>
    </source>
</evidence>
<keyword evidence="2" id="KW-1003">Cell membrane</keyword>
<organism evidence="8 9">
    <name type="scientific">Cryobacterium levicorallinum</name>
    <dbReference type="NCBI Taxonomy" id="995038"/>
    <lineage>
        <taxon>Bacteria</taxon>
        <taxon>Bacillati</taxon>
        <taxon>Actinomycetota</taxon>
        <taxon>Actinomycetes</taxon>
        <taxon>Micrococcales</taxon>
        <taxon>Microbacteriaceae</taxon>
        <taxon>Cryobacterium</taxon>
    </lineage>
</organism>
<keyword evidence="3 6" id="KW-0812">Transmembrane</keyword>
<reference evidence="8 9" key="1">
    <citation type="submission" date="2016-10" db="EMBL/GenBank/DDBJ databases">
        <authorList>
            <person name="Varghese N."/>
            <person name="Submissions S."/>
        </authorList>
    </citation>
    <scope>NUCLEOTIDE SEQUENCE [LARGE SCALE GENOMIC DNA]</scope>
    <source>
        <strain evidence="8 9">GMCC 1.11211</strain>
    </source>
</reference>
<keyword evidence="5 6" id="KW-0472">Membrane</keyword>
<evidence type="ECO:0000256" key="3">
    <source>
        <dbReference type="ARBA" id="ARBA00022692"/>
    </source>
</evidence>
<accession>A0ABY1EDX4</accession>
<dbReference type="PANTHER" id="PTHR35007">
    <property type="entry name" value="INTEGRAL MEMBRANE PROTEIN-RELATED"/>
    <property type="match status" value="1"/>
</dbReference>
<evidence type="ECO:0000256" key="6">
    <source>
        <dbReference type="SAM" id="Phobius"/>
    </source>
</evidence>
<name>A0ABY1EDX4_9MICO</name>
<protein>
    <submittedName>
        <fullName evidence="8">Tight adherence protein B</fullName>
    </submittedName>
</protein>
<feature type="transmembrane region" description="Helical" evidence="6">
    <location>
        <begin position="151"/>
        <end position="168"/>
    </location>
</feature>
<evidence type="ECO:0000313" key="8">
    <source>
        <dbReference type="EMBL" id="SFH54308.1"/>
    </source>
</evidence>
<dbReference type="Proteomes" id="UP000199681">
    <property type="component" value="Unassembled WGS sequence"/>
</dbReference>
<comment type="subcellular location">
    <subcellularLocation>
        <location evidence="1">Cell membrane</location>
        <topology evidence="1">Multi-pass membrane protein</topology>
    </subcellularLocation>
</comment>
<comment type="caution">
    <text evidence="8">The sequence shown here is derived from an EMBL/GenBank/DDBJ whole genome shotgun (WGS) entry which is preliminary data.</text>
</comment>
<evidence type="ECO:0000313" key="9">
    <source>
        <dbReference type="Proteomes" id="UP000199681"/>
    </source>
</evidence>
<dbReference type="PANTHER" id="PTHR35007:SF4">
    <property type="entry name" value="CONSERVED TRANSMEMBRANE PROTEIN-RELATED"/>
    <property type="match status" value="1"/>
</dbReference>